<accession>A0AAW3BYN4</accession>
<protein>
    <submittedName>
        <fullName evidence="2">Uncharacterized protein</fullName>
    </submittedName>
</protein>
<dbReference type="EMBL" id="JBAMZN010000018">
    <property type="protein sequence ID" value="KAL0526991.1"/>
    <property type="molecule type" value="Genomic_DNA"/>
</dbReference>
<evidence type="ECO:0000313" key="2">
    <source>
        <dbReference type="EMBL" id="KAL0526991.1"/>
    </source>
</evidence>
<organism evidence="2 3">
    <name type="scientific">Leishmania naiffi</name>
    <dbReference type="NCBI Taxonomy" id="5678"/>
    <lineage>
        <taxon>Eukaryota</taxon>
        <taxon>Discoba</taxon>
        <taxon>Euglenozoa</taxon>
        <taxon>Kinetoplastea</taxon>
        <taxon>Metakinetoplastina</taxon>
        <taxon>Trypanosomatida</taxon>
        <taxon>Trypanosomatidae</taxon>
        <taxon>Leishmaniinae</taxon>
        <taxon>Leishmania</taxon>
        <taxon>Leishmania naiffi species complex</taxon>
    </lineage>
</organism>
<dbReference type="AlphaFoldDB" id="A0AAW3BYN4"/>
<feature type="region of interest" description="Disordered" evidence="1">
    <location>
        <begin position="710"/>
        <end position="734"/>
    </location>
</feature>
<keyword evidence="3" id="KW-1185">Reference proteome</keyword>
<comment type="caution">
    <text evidence="2">The sequence shown here is derived from an EMBL/GenBank/DDBJ whole genome shotgun (WGS) entry which is preliminary data.</text>
</comment>
<name>A0AAW3BYN4_9TRYP</name>
<evidence type="ECO:0000313" key="3">
    <source>
        <dbReference type="Proteomes" id="UP001501274"/>
    </source>
</evidence>
<proteinExistence type="predicted"/>
<evidence type="ECO:0000256" key="1">
    <source>
        <dbReference type="SAM" id="MobiDB-lite"/>
    </source>
</evidence>
<dbReference type="Proteomes" id="UP001501274">
    <property type="component" value="Unassembled WGS sequence"/>
</dbReference>
<gene>
    <name evidence="2" type="ORF">Q4I28_002557</name>
</gene>
<sequence>MPHANQKLLPIGCKMNDAAYPFRGEHRVADCINHGHTGATKRTPTSIAMRISGSNLVIEQVKTPKGVELECELGIDGGIPRPVSLHQASAFMVPSDGHYYNLVAAVKVSGNTTKHYCRLTFNGSEGASVLRVRAPENCSPDAVYIVADGLRLWPTAGWFCIPIQAKECALVANLPVESAPSPPFSYITAAPPLLPATSDKLTEKAPEMAIAGPLTAVDVPELETRINPPLIPNVGAFSLAESCAASMPSFVATALGFSLQLTGEDSSSAFGVGVAALPLSHRRAQTVQIVVTNAEGRVVLRQRSHVPALEPAAVCLYLTDDAMGGLAVCTNPGSKLTVGGVPQADPSVAATLPRVVAEQVAVEQPNADGSVSKAVLHVAPKFEPAPLPVVALQQPQVPAQAQPESWVKELCEVLQTSNPEEQRRLVQNIHPSSISGMSIVNFMRDQLTRQPPVISFTVSRNGLEAVQCSGCSVTAAVGSDPVRQIPAFGSVALTPGKSAVLTATNMLTHRAASACQVQMGMWGAASSTSVTDSAGSPMQAGASADAKADTSLVSRLVDCLLHHKVNAPLVADELESMSTTSLSAQGRRMLTLLTSCLRSAAAGGAAAAAAQAASTKAAAATQESPEELFFTCGPGYLDNIYTAQPQYQLFGTVDYQAPQVLQQRGRIPAQGILEGEHRSFFIRITARDPTTGDIKAERTITVLGVRPAAESTSAAVEAPPPTERSDATAPTATKVPPESFAVEPLRGVGAAAAAAPASMPEQQLVPGDVAAAIPYMDISLQAVGNDVQARILCHPHLRIVCDVDGVGGNTGLSDFVAKMLATRFHQVNLSLIDVRGNVVFQQKLGVPAMVSPRWGLALQQNGLSVDPEMGSLVTASVDRALERTLQGNFVSFDASVPRFVHLRKYHDTIHGICAGEVSLRLPGLTLPPELEEVTNIMRRRADGQVSDPQAKAELQQLCARCTASSVVALITAILDGWPTRGGATPPTSGRDSPSSRVFFRLTGTD</sequence>
<reference evidence="2 3" key="1">
    <citation type="submission" date="2024-02" db="EMBL/GenBank/DDBJ databases">
        <title>FIRST GENOME SEQUENCES OF Leishmania (Viannia) shawi, Leishmania (Viannia) lindenbergi AND Leishmania (Viannia) utingensis.</title>
        <authorList>
            <person name="Resadore F."/>
            <person name="Custodio M.G.F."/>
            <person name="Boite M.C."/>
            <person name="Cupolillo E."/>
            <person name="Ferreira G.E.M."/>
        </authorList>
    </citation>
    <scope>NUCLEOTIDE SEQUENCE [LARGE SCALE GENOMIC DNA]</scope>
    <source>
        <strain evidence="2 3">MDAS/BR/1979/M5533</strain>
    </source>
</reference>